<evidence type="ECO:0000313" key="3">
    <source>
        <dbReference type="Proteomes" id="UP001205843"/>
    </source>
</evidence>
<evidence type="ECO:0000313" key="2">
    <source>
        <dbReference type="EMBL" id="MCP1675458.1"/>
    </source>
</evidence>
<reference evidence="2" key="1">
    <citation type="submission" date="2022-03" db="EMBL/GenBank/DDBJ databases">
        <title>Genomic Encyclopedia of Type Strains, Phase III (KMG-III): the genomes of soil and plant-associated and newly described type strains.</title>
        <authorList>
            <person name="Whitman W."/>
        </authorList>
    </citation>
    <scope>NUCLEOTIDE SEQUENCE</scope>
    <source>
        <strain evidence="2">ANL 6-2</strain>
    </source>
</reference>
<comment type="caution">
    <text evidence="2">The sequence shown here is derived from an EMBL/GenBank/DDBJ whole genome shotgun (WGS) entry which is preliminary data.</text>
</comment>
<gene>
    <name evidence="2" type="ORF">J2T57_002608</name>
</gene>
<keyword evidence="1" id="KW-0472">Membrane</keyword>
<sequence>MSDFIENIGFGIAVAGLCALFYQSYLWLQQGYWIPISNDEVFLYFDITFSWPYTAENWHGVASVMRWLLDQQFSFTAVFGGGSLVVICAAFESLSEINR</sequence>
<keyword evidence="1" id="KW-1133">Transmembrane helix</keyword>
<evidence type="ECO:0000256" key="1">
    <source>
        <dbReference type="SAM" id="Phobius"/>
    </source>
</evidence>
<protein>
    <submittedName>
        <fullName evidence="2">Uncharacterized protein</fullName>
    </submittedName>
</protein>
<organism evidence="2 3">
    <name type="scientific">Natronocella acetinitrilica</name>
    <dbReference type="NCBI Taxonomy" id="414046"/>
    <lineage>
        <taxon>Bacteria</taxon>
        <taxon>Pseudomonadati</taxon>
        <taxon>Pseudomonadota</taxon>
        <taxon>Gammaproteobacteria</taxon>
        <taxon>Chromatiales</taxon>
        <taxon>Ectothiorhodospiraceae</taxon>
        <taxon>Natronocella</taxon>
    </lineage>
</organism>
<proteinExistence type="predicted"/>
<dbReference type="EMBL" id="JALJXV010000006">
    <property type="protein sequence ID" value="MCP1675458.1"/>
    <property type="molecule type" value="Genomic_DNA"/>
</dbReference>
<keyword evidence="1" id="KW-0812">Transmembrane</keyword>
<keyword evidence="3" id="KW-1185">Reference proteome</keyword>
<dbReference type="AlphaFoldDB" id="A0AAE3G5E9"/>
<dbReference type="RefSeq" id="WP_253478930.1">
    <property type="nucleotide sequence ID" value="NZ_JALJXV010000006.1"/>
</dbReference>
<feature type="transmembrane region" description="Helical" evidence="1">
    <location>
        <begin position="73"/>
        <end position="94"/>
    </location>
</feature>
<name>A0AAE3G5E9_9GAMM</name>
<feature type="transmembrane region" description="Helical" evidence="1">
    <location>
        <begin position="7"/>
        <end position="28"/>
    </location>
</feature>
<dbReference type="Proteomes" id="UP001205843">
    <property type="component" value="Unassembled WGS sequence"/>
</dbReference>
<accession>A0AAE3G5E9</accession>